<sequence length="463" mass="50789">MRIITLLLLIFSSNFCLKAQYSGTWSGKLSVQGQELPLVFHIVQEGNSCSAKMDSPAQGAKGIPVGECELKEREIQLKLANIGARYTGKFKNGIIEGMFEQSGLKFPLNLKPQVEEEKITRPQDPLQPIGYKEQEVFFTNEKDKTTLAGTVSIPNNCETCPAVILVSGSGAQNRDSEVFNHRPFAVLADHLAKSNIIVLRYDDRGVGKSKGDFSKATTSTFTEDASAAISFIKKYPKVDSNQVGIIGHSEGGLVAIKLASKSEVNFAVLMASPAIPGAQILMGQQLAQIENTSLDAAQKKDLEDFIKGQMDVLLKSKTPVKARANLNSYYKKNFKKLPPATRGMGLEKYAQIQTQALASPWVMEFVKYDPRLDLSQIKIPVLAVNGDKDTQVNAEVNLASIEDGLKAAGNSDYQIEKLNGLNHLFQPAETGSIMEYERIETTLDTEFLNLVSSWIVAKTYGEN</sequence>
<dbReference type="GO" id="GO:0006508">
    <property type="term" value="P:proteolysis"/>
    <property type="evidence" value="ECO:0007669"/>
    <property type="project" value="InterPro"/>
</dbReference>
<dbReference type="GO" id="GO:0004252">
    <property type="term" value="F:serine-type endopeptidase activity"/>
    <property type="evidence" value="ECO:0007669"/>
    <property type="project" value="InterPro"/>
</dbReference>
<dbReference type="Gene3D" id="3.40.50.1820">
    <property type="entry name" value="alpha/beta hydrolase"/>
    <property type="match status" value="1"/>
</dbReference>
<accession>A0A5C6VKU3</accession>
<dbReference type="PANTHER" id="PTHR43265">
    <property type="entry name" value="ESTERASE ESTD"/>
    <property type="match status" value="1"/>
</dbReference>
<keyword evidence="2" id="KW-0732">Signal</keyword>
<organism evidence="4 5">
    <name type="scientific">Luteibaculum oceani</name>
    <dbReference type="NCBI Taxonomy" id="1294296"/>
    <lineage>
        <taxon>Bacteria</taxon>
        <taxon>Pseudomonadati</taxon>
        <taxon>Bacteroidota</taxon>
        <taxon>Flavobacteriia</taxon>
        <taxon>Flavobacteriales</taxon>
        <taxon>Luteibaculaceae</taxon>
        <taxon>Luteibaculum</taxon>
    </lineage>
</organism>
<dbReference type="InterPro" id="IPR053145">
    <property type="entry name" value="AB_hydrolase_Est10"/>
</dbReference>
<name>A0A5C6VKU3_9FLAO</name>
<dbReference type="InterPro" id="IPR002471">
    <property type="entry name" value="Pept_S9_AS"/>
</dbReference>
<dbReference type="EMBL" id="VORB01000001">
    <property type="protein sequence ID" value="TXC85391.1"/>
    <property type="molecule type" value="Genomic_DNA"/>
</dbReference>
<evidence type="ECO:0000313" key="4">
    <source>
        <dbReference type="EMBL" id="TXC85391.1"/>
    </source>
</evidence>
<proteinExistence type="predicted"/>
<evidence type="ECO:0000256" key="1">
    <source>
        <dbReference type="ARBA" id="ARBA00022801"/>
    </source>
</evidence>
<dbReference type="OrthoDB" id="9809549at2"/>
<dbReference type="Proteomes" id="UP000321168">
    <property type="component" value="Unassembled WGS sequence"/>
</dbReference>
<feature type="signal peptide" evidence="2">
    <location>
        <begin position="1"/>
        <end position="18"/>
    </location>
</feature>
<keyword evidence="5" id="KW-1185">Reference proteome</keyword>
<evidence type="ECO:0000313" key="5">
    <source>
        <dbReference type="Proteomes" id="UP000321168"/>
    </source>
</evidence>
<gene>
    <name evidence="4" type="ORF">FRX97_01840</name>
</gene>
<dbReference type="PANTHER" id="PTHR43265:SF1">
    <property type="entry name" value="ESTERASE ESTD"/>
    <property type="match status" value="1"/>
</dbReference>
<dbReference type="SUPFAM" id="SSF53474">
    <property type="entry name" value="alpha/beta-Hydrolases"/>
    <property type="match status" value="1"/>
</dbReference>
<feature type="domain" description="Serine aminopeptidase S33" evidence="3">
    <location>
        <begin position="184"/>
        <end position="279"/>
    </location>
</feature>
<dbReference type="InterPro" id="IPR029058">
    <property type="entry name" value="AB_hydrolase_fold"/>
</dbReference>
<dbReference type="RefSeq" id="WP_147012783.1">
    <property type="nucleotide sequence ID" value="NZ_VORB01000001.1"/>
</dbReference>
<dbReference type="GO" id="GO:0052689">
    <property type="term" value="F:carboxylic ester hydrolase activity"/>
    <property type="evidence" value="ECO:0007669"/>
    <property type="project" value="TreeGrafter"/>
</dbReference>
<protein>
    <submittedName>
        <fullName evidence="4">Alpha/beta hydrolase</fullName>
    </submittedName>
</protein>
<feature type="chain" id="PRO_5022973313" evidence="2">
    <location>
        <begin position="19"/>
        <end position="463"/>
    </location>
</feature>
<evidence type="ECO:0000256" key="2">
    <source>
        <dbReference type="SAM" id="SignalP"/>
    </source>
</evidence>
<dbReference type="Pfam" id="PF12146">
    <property type="entry name" value="Hydrolase_4"/>
    <property type="match status" value="1"/>
</dbReference>
<dbReference type="InterPro" id="IPR022742">
    <property type="entry name" value="Hydrolase_4"/>
</dbReference>
<dbReference type="AlphaFoldDB" id="A0A5C6VKU3"/>
<keyword evidence="1 4" id="KW-0378">Hydrolase</keyword>
<reference evidence="4 5" key="1">
    <citation type="submission" date="2019-08" db="EMBL/GenBank/DDBJ databases">
        <title>Genome of Luteibaculum oceani JCM 18817.</title>
        <authorList>
            <person name="Bowman J.P."/>
        </authorList>
    </citation>
    <scope>NUCLEOTIDE SEQUENCE [LARGE SCALE GENOMIC DNA]</scope>
    <source>
        <strain evidence="4 5">JCM 18817</strain>
    </source>
</reference>
<evidence type="ECO:0000259" key="3">
    <source>
        <dbReference type="Pfam" id="PF12146"/>
    </source>
</evidence>
<comment type="caution">
    <text evidence="4">The sequence shown here is derived from an EMBL/GenBank/DDBJ whole genome shotgun (WGS) entry which is preliminary data.</text>
</comment>
<dbReference type="PROSITE" id="PS00708">
    <property type="entry name" value="PRO_ENDOPEP_SER"/>
    <property type="match status" value="1"/>
</dbReference>